<gene>
    <name evidence="7" type="ORF">MKK02DRAFT_38069</name>
</gene>
<dbReference type="GO" id="GO:0006412">
    <property type="term" value="P:translation"/>
    <property type="evidence" value="ECO:0007669"/>
    <property type="project" value="InterPro"/>
</dbReference>
<evidence type="ECO:0000256" key="5">
    <source>
        <dbReference type="ARBA" id="ARBA00040118"/>
    </source>
</evidence>
<dbReference type="CDD" id="cd00337">
    <property type="entry name" value="Ribosomal_uL14"/>
    <property type="match status" value="1"/>
</dbReference>
<keyword evidence="8" id="KW-1185">Reference proteome</keyword>
<keyword evidence="2 6" id="KW-0689">Ribosomal protein</keyword>
<evidence type="ECO:0000313" key="8">
    <source>
        <dbReference type="Proteomes" id="UP001164286"/>
    </source>
</evidence>
<dbReference type="RefSeq" id="XP_052944317.1">
    <property type="nucleotide sequence ID" value="XM_053089911.1"/>
</dbReference>
<evidence type="ECO:0000256" key="6">
    <source>
        <dbReference type="RuleBase" id="RU003949"/>
    </source>
</evidence>
<dbReference type="AlphaFoldDB" id="A0AA38H5M5"/>
<dbReference type="HAMAP" id="MF_01367">
    <property type="entry name" value="Ribosomal_uL14"/>
    <property type="match status" value="1"/>
</dbReference>
<dbReference type="Gene3D" id="2.40.150.20">
    <property type="entry name" value="Ribosomal protein L14"/>
    <property type="match status" value="1"/>
</dbReference>
<dbReference type="Proteomes" id="UP001164286">
    <property type="component" value="Unassembled WGS sequence"/>
</dbReference>
<evidence type="ECO:0000256" key="1">
    <source>
        <dbReference type="ARBA" id="ARBA00010745"/>
    </source>
</evidence>
<dbReference type="GO" id="GO:0003735">
    <property type="term" value="F:structural constituent of ribosome"/>
    <property type="evidence" value="ECO:0007669"/>
    <property type="project" value="InterPro"/>
</dbReference>
<sequence length="148" mass="15706">MIGLKGRLNVIDNSGALIAECINVLKVKTKKKSTGFATVGDEIVCVINKARPALRAESIGPTTGNIQKVRRGDIRRAVVVRTRKSELRPDGRYVNFDDSACVLLNPKGEMIGTRVNGIVSSALRDLPGGAGGPGGRWSKVLALATKVV</sequence>
<organism evidence="7 8">
    <name type="scientific">Dioszegia hungarica</name>
    <dbReference type="NCBI Taxonomy" id="4972"/>
    <lineage>
        <taxon>Eukaryota</taxon>
        <taxon>Fungi</taxon>
        <taxon>Dikarya</taxon>
        <taxon>Basidiomycota</taxon>
        <taxon>Agaricomycotina</taxon>
        <taxon>Tremellomycetes</taxon>
        <taxon>Tremellales</taxon>
        <taxon>Bulleribasidiaceae</taxon>
        <taxon>Dioszegia</taxon>
    </lineage>
</organism>
<evidence type="ECO:0000256" key="4">
    <source>
        <dbReference type="ARBA" id="ARBA00037226"/>
    </source>
</evidence>
<dbReference type="SMART" id="SM01374">
    <property type="entry name" value="Ribosomal_L14"/>
    <property type="match status" value="1"/>
</dbReference>
<comment type="function">
    <text evidence="4">Component of the mitochondrial ribosome (mitoribosome), a dedicated translation machinery responsible for the synthesis of mitochondrial genome-encoded proteins, including at least some of the essential transmembrane subunits of the mitochondrial respiratory chain. The mitoribosomes are attached to the mitochondrial inner membrane and translation products are cotranslationally integrated into the membrane.</text>
</comment>
<comment type="caution">
    <text evidence="7">The sequence shown here is derived from an EMBL/GenBank/DDBJ whole genome shotgun (WGS) entry which is preliminary data.</text>
</comment>
<dbReference type="PANTHER" id="PTHR11761">
    <property type="entry name" value="50S/60S RIBOSOMAL PROTEIN L14/L23"/>
    <property type="match status" value="1"/>
</dbReference>
<evidence type="ECO:0000256" key="2">
    <source>
        <dbReference type="ARBA" id="ARBA00022980"/>
    </source>
</evidence>
<evidence type="ECO:0000256" key="3">
    <source>
        <dbReference type="ARBA" id="ARBA00023274"/>
    </source>
</evidence>
<accession>A0AA38H5M5</accession>
<dbReference type="EMBL" id="JAKWFO010000007">
    <property type="protein sequence ID" value="KAI9634540.1"/>
    <property type="molecule type" value="Genomic_DNA"/>
</dbReference>
<keyword evidence="3 6" id="KW-0687">Ribonucleoprotein</keyword>
<dbReference type="GO" id="GO:0005762">
    <property type="term" value="C:mitochondrial large ribosomal subunit"/>
    <property type="evidence" value="ECO:0007669"/>
    <property type="project" value="TreeGrafter"/>
</dbReference>
<dbReference type="SUPFAM" id="SSF50193">
    <property type="entry name" value="Ribosomal protein L14"/>
    <property type="match status" value="1"/>
</dbReference>
<dbReference type="GO" id="GO:0070180">
    <property type="term" value="F:large ribosomal subunit rRNA binding"/>
    <property type="evidence" value="ECO:0007669"/>
    <property type="project" value="TreeGrafter"/>
</dbReference>
<reference evidence="7" key="1">
    <citation type="journal article" date="2022" name="G3 (Bethesda)">
        <title>High quality genome of the basidiomycete yeast Dioszegia hungarica PDD-24b-2 isolated from cloud water.</title>
        <authorList>
            <person name="Jarrige D."/>
            <person name="Haridas S."/>
            <person name="Bleykasten-Grosshans C."/>
            <person name="Joly M."/>
            <person name="Nadalig T."/>
            <person name="Sancelme M."/>
            <person name="Vuilleumier S."/>
            <person name="Grigoriev I.V."/>
            <person name="Amato P."/>
            <person name="Bringel F."/>
        </authorList>
    </citation>
    <scope>NUCLEOTIDE SEQUENCE</scope>
    <source>
        <strain evidence="7">PDD-24b-2</strain>
    </source>
</reference>
<comment type="similarity">
    <text evidence="1 6">Belongs to the universal ribosomal protein uL14 family.</text>
</comment>
<dbReference type="Pfam" id="PF00238">
    <property type="entry name" value="Ribosomal_L14"/>
    <property type="match status" value="1"/>
</dbReference>
<dbReference type="GeneID" id="77729116"/>
<dbReference type="InterPro" id="IPR036853">
    <property type="entry name" value="Ribosomal_uL14_sf"/>
</dbReference>
<dbReference type="InterPro" id="IPR000218">
    <property type="entry name" value="Ribosomal_uL14"/>
</dbReference>
<name>A0AA38H5M5_9TREE</name>
<protein>
    <recommendedName>
        <fullName evidence="5">Large ribosomal subunit protein uL14m</fullName>
    </recommendedName>
</protein>
<proteinExistence type="inferred from homology"/>
<dbReference type="PANTHER" id="PTHR11761:SF3">
    <property type="entry name" value="LARGE RIBOSOMAL SUBUNIT PROTEIN UL14M"/>
    <property type="match status" value="1"/>
</dbReference>
<evidence type="ECO:0000313" key="7">
    <source>
        <dbReference type="EMBL" id="KAI9634540.1"/>
    </source>
</evidence>
<dbReference type="FunFam" id="2.40.150.20:FF:000005">
    <property type="entry name" value="50S ribosomal protein L14"/>
    <property type="match status" value="1"/>
</dbReference>